<reference evidence="2" key="1">
    <citation type="journal article" date="2020" name="bioRxiv">
        <title>Comparative genomics of Chlamydomonas.</title>
        <authorList>
            <person name="Craig R.J."/>
            <person name="Hasan A.R."/>
            <person name="Ness R.W."/>
            <person name="Keightley P.D."/>
        </authorList>
    </citation>
    <scope>NUCLEOTIDE SEQUENCE</scope>
    <source>
        <strain evidence="2">CCAP 11/70</strain>
    </source>
</reference>
<dbReference type="GO" id="GO:0005783">
    <property type="term" value="C:endoplasmic reticulum"/>
    <property type="evidence" value="ECO:0007669"/>
    <property type="project" value="TreeGrafter"/>
</dbReference>
<organism evidence="2 3">
    <name type="scientific">Edaphochlamys debaryana</name>
    <dbReference type="NCBI Taxonomy" id="47281"/>
    <lineage>
        <taxon>Eukaryota</taxon>
        <taxon>Viridiplantae</taxon>
        <taxon>Chlorophyta</taxon>
        <taxon>core chlorophytes</taxon>
        <taxon>Chlorophyceae</taxon>
        <taxon>CS clade</taxon>
        <taxon>Chlamydomonadales</taxon>
        <taxon>Chlamydomonadales incertae sedis</taxon>
        <taxon>Edaphochlamys</taxon>
    </lineage>
</organism>
<proteinExistence type="predicted"/>
<dbReference type="AlphaFoldDB" id="A0A836BN14"/>
<feature type="compositionally biased region" description="Basic and acidic residues" evidence="1">
    <location>
        <begin position="705"/>
        <end position="715"/>
    </location>
</feature>
<evidence type="ECO:0000256" key="1">
    <source>
        <dbReference type="SAM" id="MobiDB-lite"/>
    </source>
</evidence>
<feature type="compositionally biased region" description="Pro residues" evidence="1">
    <location>
        <begin position="328"/>
        <end position="341"/>
    </location>
</feature>
<feature type="region of interest" description="Disordered" evidence="1">
    <location>
        <begin position="692"/>
        <end position="715"/>
    </location>
</feature>
<dbReference type="SUPFAM" id="SSF48403">
    <property type="entry name" value="Ankyrin repeat"/>
    <property type="match status" value="1"/>
</dbReference>
<protein>
    <submittedName>
        <fullName evidence="2">Uncharacterized protein</fullName>
    </submittedName>
</protein>
<dbReference type="EMBL" id="JAEHOE010000231">
    <property type="protein sequence ID" value="KAG2482337.1"/>
    <property type="molecule type" value="Genomic_DNA"/>
</dbReference>
<feature type="compositionally biased region" description="Pro residues" evidence="1">
    <location>
        <begin position="285"/>
        <end position="299"/>
    </location>
</feature>
<comment type="caution">
    <text evidence="2">The sequence shown here is derived from an EMBL/GenBank/DDBJ whole genome shotgun (WGS) entry which is preliminary data.</text>
</comment>
<dbReference type="GO" id="GO:0016020">
    <property type="term" value="C:membrane"/>
    <property type="evidence" value="ECO:0007669"/>
    <property type="project" value="TreeGrafter"/>
</dbReference>
<name>A0A836BN14_9CHLO</name>
<dbReference type="GO" id="GO:0030149">
    <property type="term" value="P:sphingolipid catabolic process"/>
    <property type="evidence" value="ECO:0007669"/>
    <property type="project" value="TreeGrafter"/>
</dbReference>
<gene>
    <name evidence="2" type="ORF">HYH03_018725</name>
</gene>
<dbReference type="PANTHER" id="PTHR12393">
    <property type="entry name" value="SPHINGOMYELIN PHOSPHODIESTERASE RELATED"/>
    <property type="match status" value="1"/>
</dbReference>
<accession>A0A836BN14</accession>
<evidence type="ECO:0000313" key="2">
    <source>
        <dbReference type="EMBL" id="KAG2482337.1"/>
    </source>
</evidence>
<dbReference type="GO" id="GO:0004620">
    <property type="term" value="F:phospholipase activity"/>
    <property type="evidence" value="ECO:0007669"/>
    <property type="project" value="TreeGrafter"/>
</dbReference>
<keyword evidence="3" id="KW-1185">Reference proteome</keyword>
<dbReference type="InterPro" id="IPR036770">
    <property type="entry name" value="Ankyrin_rpt-contain_sf"/>
</dbReference>
<feature type="region of interest" description="Disordered" evidence="1">
    <location>
        <begin position="281"/>
        <end position="344"/>
    </location>
</feature>
<feature type="compositionally biased region" description="Low complexity" evidence="1">
    <location>
        <begin position="300"/>
        <end position="327"/>
    </location>
</feature>
<dbReference type="GO" id="GO:0071944">
    <property type="term" value="C:cell periphery"/>
    <property type="evidence" value="ECO:0007669"/>
    <property type="project" value="TreeGrafter"/>
</dbReference>
<dbReference type="Proteomes" id="UP000612055">
    <property type="component" value="Unassembled WGS sequence"/>
</dbReference>
<dbReference type="GO" id="GO:0046513">
    <property type="term" value="P:ceramide biosynthetic process"/>
    <property type="evidence" value="ECO:0007669"/>
    <property type="project" value="TreeGrafter"/>
</dbReference>
<evidence type="ECO:0000313" key="3">
    <source>
        <dbReference type="Proteomes" id="UP000612055"/>
    </source>
</evidence>
<dbReference type="PANTHER" id="PTHR12393:SF6">
    <property type="entry name" value="SPHINGOMYELIN PHOSPHODIESTERASE 2"/>
    <property type="match status" value="1"/>
</dbReference>
<sequence>MATACLPARKEALLGSGGPDNGVDNHNDPARVWLPELVARYARFLPPNHTAASLRLVSRATRAALPAPAHTRVRLSQPVPPHAFAAHWGAPGGAATRGLTLAGRRRLVALTAATGVLPNLAVALAAADCAADVGALAAAAAAGQLGACRALRAAGAPCTAREGRVKTHALTAAAEAGQREACEWLLEEVVPGGGAGAVWAEAAVRGAARGGHEALTAWLLGRRPPHRIPPHSGQMLLAAAAGLGLEAVLRMEAEWALERGRRGAQAEAEAEAAWAAALANAGGVAPPPPEPPAIPPDLPPAAAGEAAAAPQQPPAAQGRGDPAGSASPGPPGPLPPPPRHVQPPLSRQRLVELDEHAAEYVLQAAAGSPTPDWAGKVAALQRLGYPAGPAVTYRAAERPDAPARLALLAAAGHAPDEGTAAAAARAGNAEALRLVLDAMQGKGPAAVHRAAPGPGDPLDSRAAAAAAAAAGAEAFRSDGATVGAAAASGSVEVLSELRARGFPVGPAVLHPLAAGGHLPALAWLLAQPGVLGPRMPLPRLAPSGLASAAAGGSLAALAWLEGRSGVGAVDAAGWALAAGGGCVAALEWLAERGSAMGEAGVAYLAPAAAGDHATLRCLAALGCPWGLPGRVLAAAVHSERGGAGVPTLTLMLALGCPPDWEAAARAAARRLEAADDGDEAAEAVAAWVRGAEEAWRGEQGTAGGRGREGGPRKSG</sequence>